<accession>G0IZQ6</accession>
<protein>
    <submittedName>
        <fullName evidence="4">Methyltransferase</fullName>
    </submittedName>
</protein>
<dbReference type="InterPro" id="IPR051128">
    <property type="entry name" value="EgtD_Methyltrsf_superfamily"/>
</dbReference>
<sequence>MINNSFEKDILNGLNSQPKRLFSKYFYDEKGSSIFQEIMQMDSYYLPKCETEILRDRSHEIIALLPNSTYDVVELGAGDGTKTTLFLEALLNSGKTINYLPLDISPDILEYNKQVIGNKFPELTILPIAGDYFETLDKIKPRKNPKIVLFMGSNIGNFEGAKAIEFLKFVRKFLSEGDFFLLGADLKKHPQTILRAYDDPDGITKRFNLNLLHRINKELKGNFNPENFDHFASYDPLSGTTKSCLISKANQTVQVAGQSITFENNEPIHMEISQKYGLRDLIELREKAGFSSDFHFQDSKAYFSLSLFKY</sequence>
<dbReference type="GO" id="GO:0008168">
    <property type="term" value="F:methyltransferase activity"/>
    <property type="evidence" value="ECO:0007669"/>
    <property type="project" value="UniProtKB-KW"/>
</dbReference>
<dbReference type="eggNOG" id="COG4301">
    <property type="taxonomic scope" value="Bacteria"/>
</dbReference>
<dbReference type="InterPro" id="IPR017804">
    <property type="entry name" value="MeTrfase_EgtD-like"/>
</dbReference>
<dbReference type="InterPro" id="IPR035094">
    <property type="entry name" value="EgtD"/>
</dbReference>
<dbReference type="InterPro" id="IPR019257">
    <property type="entry name" value="MeTrfase_dom"/>
</dbReference>
<gene>
    <name evidence="4" type="ordered locus">Cycma_1973</name>
</gene>
<dbReference type="InterPro" id="IPR029063">
    <property type="entry name" value="SAM-dependent_MTases_sf"/>
</dbReference>
<dbReference type="PIRSF" id="PIRSF018005">
    <property type="entry name" value="UCP018005"/>
    <property type="match status" value="1"/>
</dbReference>
<dbReference type="Proteomes" id="UP000001635">
    <property type="component" value="Chromosome"/>
</dbReference>
<name>G0IZQ6_CYCMS</name>
<dbReference type="RefSeq" id="WP_014020015.1">
    <property type="nucleotide sequence ID" value="NC_015914.1"/>
</dbReference>
<dbReference type="OrthoDB" id="5289726at2"/>
<reference evidence="5" key="1">
    <citation type="submission" date="2011-07" db="EMBL/GenBank/DDBJ databases">
        <title>The complete genome of Cyclobacterium marinum DSM 745.</title>
        <authorList>
            <person name="Lucas S."/>
            <person name="Han J."/>
            <person name="Lapidus A."/>
            <person name="Bruce D."/>
            <person name="Goodwin L."/>
            <person name="Pitluck S."/>
            <person name="Peters L."/>
            <person name="Kyrpides N."/>
            <person name="Mavromatis K."/>
            <person name="Ivanova N."/>
            <person name="Ovchinnikova G."/>
            <person name="Chertkov O."/>
            <person name="Detter J.C."/>
            <person name="Tapia R."/>
            <person name="Han C."/>
            <person name="Land M."/>
            <person name="Hauser L."/>
            <person name="Markowitz V."/>
            <person name="Cheng J.-F."/>
            <person name="Hugenholtz P."/>
            <person name="Woyke T."/>
            <person name="Wu D."/>
            <person name="Tindall B."/>
            <person name="Schuetze A."/>
            <person name="Brambilla E."/>
            <person name="Klenk H.-P."/>
            <person name="Eisen J.A."/>
        </authorList>
    </citation>
    <scope>NUCLEOTIDE SEQUENCE [LARGE SCALE GENOMIC DNA]</scope>
    <source>
        <strain evidence="5">ATCC 25205 / DSM 745 / LMG 13164 / NCIMB 1802</strain>
    </source>
</reference>
<dbReference type="AlphaFoldDB" id="G0IZQ6"/>
<evidence type="ECO:0000259" key="3">
    <source>
        <dbReference type="Pfam" id="PF10017"/>
    </source>
</evidence>
<dbReference type="EMBL" id="CP002955">
    <property type="protein sequence ID" value="AEL25720.1"/>
    <property type="molecule type" value="Genomic_DNA"/>
</dbReference>
<evidence type="ECO:0000256" key="2">
    <source>
        <dbReference type="ARBA" id="ARBA00022679"/>
    </source>
</evidence>
<proteinExistence type="predicted"/>
<dbReference type="SUPFAM" id="SSF53335">
    <property type="entry name" value="S-adenosyl-L-methionine-dependent methyltransferases"/>
    <property type="match status" value="1"/>
</dbReference>
<keyword evidence="2 4" id="KW-0808">Transferase</keyword>
<feature type="domain" description="Histidine-specific methyltransferase SAM-dependent" evidence="3">
    <location>
        <begin position="6"/>
        <end position="309"/>
    </location>
</feature>
<dbReference type="Pfam" id="PF10017">
    <property type="entry name" value="Methyltransf_33"/>
    <property type="match status" value="1"/>
</dbReference>
<dbReference type="STRING" id="880070.Cycma_1973"/>
<dbReference type="KEGG" id="cmr:Cycma_1973"/>
<organism evidence="4 5">
    <name type="scientific">Cyclobacterium marinum (strain ATCC 25205 / DSM 745 / LMG 13164 / NCIMB 1802)</name>
    <name type="common">Flectobacillus marinus</name>
    <dbReference type="NCBI Taxonomy" id="880070"/>
    <lineage>
        <taxon>Bacteria</taxon>
        <taxon>Pseudomonadati</taxon>
        <taxon>Bacteroidota</taxon>
        <taxon>Cytophagia</taxon>
        <taxon>Cytophagales</taxon>
        <taxon>Cyclobacteriaceae</taxon>
        <taxon>Cyclobacterium</taxon>
    </lineage>
</organism>
<evidence type="ECO:0000313" key="4">
    <source>
        <dbReference type="EMBL" id="AEL25720.1"/>
    </source>
</evidence>
<dbReference type="NCBIfam" id="TIGR03438">
    <property type="entry name" value="egtD_ergothio"/>
    <property type="match status" value="1"/>
</dbReference>
<dbReference type="PANTHER" id="PTHR43397">
    <property type="entry name" value="ERGOTHIONEINE BIOSYNTHESIS PROTEIN 1"/>
    <property type="match status" value="1"/>
</dbReference>
<dbReference type="GO" id="GO:0032259">
    <property type="term" value="P:methylation"/>
    <property type="evidence" value="ECO:0007669"/>
    <property type="project" value="UniProtKB-KW"/>
</dbReference>
<evidence type="ECO:0000256" key="1">
    <source>
        <dbReference type="ARBA" id="ARBA00022603"/>
    </source>
</evidence>
<keyword evidence="5" id="KW-1185">Reference proteome</keyword>
<dbReference type="PANTHER" id="PTHR43397:SF1">
    <property type="entry name" value="ERGOTHIONEINE BIOSYNTHESIS PROTEIN 1"/>
    <property type="match status" value="1"/>
</dbReference>
<dbReference type="HOGENOM" id="CLU_049766_1_0_10"/>
<dbReference type="Gene3D" id="3.40.50.150">
    <property type="entry name" value="Vaccinia Virus protein VP39"/>
    <property type="match status" value="1"/>
</dbReference>
<evidence type="ECO:0000313" key="5">
    <source>
        <dbReference type="Proteomes" id="UP000001635"/>
    </source>
</evidence>
<keyword evidence="1 4" id="KW-0489">Methyltransferase</keyword>